<reference evidence="1" key="1">
    <citation type="submission" date="2018-05" db="EMBL/GenBank/DDBJ databases">
        <authorList>
            <person name="Lanie J.A."/>
            <person name="Ng W.-L."/>
            <person name="Kazmierczak K.M."/>
            <person name="Andrzejewski T.M."/>
            <person name="Davidsen T.M."/>
            <person name="Wayne K.J."/>
            <person name="Tettelin H."/>
            <person name="Glass J.I."/>
            <person name="Rusch D."/>
            <person name="Podicherti R."/>
            <person name="Tsui H.-C.T."/>
            <person name="Winkler M.E."/>
        </authorList>
    </citation>
    <scope>NUCLEOTIDE SEQUENCE</scope>
</reference>
<protein>
    <submittedName>
        <fullName evidence="1">Uncharacterized protein</fullName>
    </submittedName>
</protein>
<organism evidence="1">
    <name type="scientific">marine metagenome</name>
    <dbReference type="NCBI Taxonomy" id="408172"/>
    <lineage>
        <taxon>unclassified sequences</taxon>
        <taxon>metagenomes</taxon>
        <taxon>ecological metagenomes</taxon>
    </lineage>
</organism>
<feature type="non-terminal residue" evidence="1">
    <location>
        <position position="99"/>
    </location>
</feature>
<dbReference type="AlphaFoldDB" id="A0A382ZP26"/>
<evidence type="ECO:0000313" key="1">
    <source>
        <dbReference type="EMBL" id="SVD97050.1"/>
    </source>
</evidence>
<dbReference type="EMBL" id="UINC01185379">
    <property type="protein sequence ID" value="SVD97050.1"/>
    <property type="molecule type" value="Genomic_DNA"/>
</dbReference>
<gene>
    <name evidence="1" type="ORF">METZ01_LOCUS449904</name>
</gene>
<proteinExistence type="predicted"/>
<name>A0A382ZP26_9ZZZZ</name>
<sequence length="99" mass="10733">MNTFPFRTGQHIVCICLLFGFVAGTVNGAGRVKTGLQAIYDFNSAEGPVVKDRSGVQPALDLRIADLKAVRRTKGSLEVRAKTVIRSDKPSAKIFNAVR</sequence>
<accession>A0A382ZP26</accession>